<dbReference type="OrthoDB" id="10311241at2759"/>
<accession>A0A7J6N3W9</accession>
<dbReference type="Proteomes" id="UP000541610">
    <property type="component" value="Unassembled WGS sequence"/>
</dbReference>
<sequence>DVTRDETSRQSWLTSGFFILRPRFSLAFSTGLLRSFSSFSFMNFLSTWLIPAQLLVITTAQDVGRFVHRGGVYNITFDVNEEGETTIGSSAWAPAEPGSGSPHLLPPRWLWASSGPYSLERIGDNIYHVDFGRSARTCYGNIAWQLKEAETWATLHYTTGDSFTTNFRNEEIEFVRVGHSLTPGVFEYAEPEAPHLKLRYQVRSDGVVGISAECDGVTTPRLLFKLAPRDQGMQYTYYAVEPLGLGTLSHIRNKMKSACPNKNWKDSDLSQVVFATDKTMYVAVGRSSLALTKTN</sequence>
<gene>
    <name evidence="1" type="ORF">FOZ60_016339</name>
</gene>
<feature type="non-terminal residue" evidence="1">
    <location>
        <position position="295"/>
    </location>
</feature>
<evidence type="ECO:0000313" key="2">
    <source>
        <dbReference type="Proteomes" id="UP000541610"/>
    </source>
</evidence>
<name>A0A7J6N3W9_PEROL</name>
<proteinExistence type="predicted"/>
<dbReference type="EMBL" id="JABANP010000866">
    <property type="protein sequence ID" value="KAF4678622.1"/>
    <property type="molecule type" value="Genomic_DNA"/>
</dbReference>
<organism evidence="1 2">
    <name type="scientific">Perkinsus olseni</name>
    <name type="common">Perkinsus atlanticus</name>
    <dbReference type="NCBI Taxonomy" id="32597"/>
    <lineage>
        <taxon>Eukaryota</taxon>
        <taxon>Sar</taxon>
        <taxon>Alveolata</taxon>
        <taxon>Perkinsozoa</taxon>
        <taxon>Perkinsea</taxon>
        <taxon>Perkinsida</taxon>
        <taxon>Perkinsidae</taxon>
        <taxon>Perkinsus</taxon>
    </lineage>
</organism>
<evidence type="ECO:0000313" key="1">
    <source>
        <dbReference type="EMBL" id="KAF4678622.1"/>
    </source>
</evidence>
<dbReference type="AlphaFoldDB" id="A0A7J6N3W9"/>
<reference evidence="1 2" key="1">
    <citation type="submission" date="2020-04" db="EMBL/GenBank/DDBJ databases">
        <title>Perkinsus olseni comparative genomics.</title>
        <authorList>
            <person name="Bogema D.R."/>
        </authorList>
    </citation>
    <scope>NUCLEOTIDE SEQUENCE [LARGE SCALE GENOMIC DNA]</scope>
    <source>
        <strain evidence="1">00978-12</strain>
    </source>
</reference>
<protein>
    <submittedName>
        <fullName evidence="1">Uncharacterized protein</fullName>
    </submittedName>
</protein>
<comment type="caution">
    <text evidence="1">The sequence shown here is derived from an EMBL/GenBank/DDBJ whole genome shotgun (WGS) entry which is preliminary data.</text>
</comment>